<dbReference type="GO" id="GO:0005634">
    <property type="term" value="C:nucleus"/>
    <property type="evidence" value="ECO:0007669"/>
    <property type="project" value="UniProtKB-SubCell"/>
</dbReference>
<dbReference type="PANTHER" id="PTHR23234">
    <property type="entry name" value="ZNF44 PROTEIN"/>
    <property type="match status" value="1"/>
</dbReference>
<feature type="domain" description="C2H2-type" evidence="12">
    <location>
        <begin position="300"/>
        <end position="327"/>
    </location>
</feature>
<evidence type="ECO:0000313" key="13">
    <source>
        <dbReference type="EMBL" id="KAK9886427.1"/>
    </source>
</evidence>
<name>A0AAW1V2B6_9CUCU</name>
<keyword evidence="8" id="KW-0238">DNA-binding</keyword>
<dbReference type="GO" id="GO:0008270">
    <property type="term" value="F:zinc ion binding"/>
    <property type="evidence" value="ECO:0007669"/>
    <property type="project" value="UniProtKB-KW"/>
</dbReference>
<evidence type="ECO:0000256" key="5">
    <source>
        <dbReference type="ARBA" id="ARBA00022771"/>
    </source>
</evidence>
<dbReference type="Proteomes" id="UP001431783">
    <property type="component" value="Unassembled WGS sequence"/>
</dbReference>
<dbReference type="SUPFAM" id="SSF57667">
    <property type="entry name" value="beta-beta-alpha zinc fingers"/>
    <property type="match status" value="4"/>
</dbReference>
<proteinExistence type="inferred from homology"/>
<keyword evidence="9" id="KW-0804">Transcription</keyword>
<dbReference type="GO" id="GO:0003677">
    <property type="term" value="F:DNA binding"/>
    <property type="evidence" value="ECO:0007669"/>
    <property type="project" value="UniProtKB-KW"/>
</dbReference>
<feature type="domain" description="C2H2-type" evidence="12">
    <location>
        <begin position="235"/>
        <end position="262"/>
    </location>
</feature>
<comment type="caution">
    <text evidence="13">The sequence shown here is derived from an EMBL/GenBank/DDBJ whole genome shotgun (WGS) entry which is preliminary data.</text>
</comment>
<dbReference type="InterPro" id="IPR036236">
    <property type="entry name" value="Znf_C2H2_sf"/>
</dbReference>
<keyword evidence="7" id="KW-0805">Transcription regulation</keyword>
<dbReference type="FunFam" id="3.30.160.60:FF:000322">
    <property type="entry name" value="GDNF-inducible zinc finger protein 1"/>
    <property type="match status" value="1"/>
</dbReference>
<protein>
    <recommendedName>
        <fullName evidence="12">C2H2-type domain-containing protein</fullName>
    </recommendedName>
</protein>
<evidence type="ECO:0000256" key="6">
    <source>
        <dbReference type="ARBA" id="ARBA00022833"/>
    </source>
</evidence>
<feature type="domain" description="C2H2-type" evidence="12">
    <location>
        <begin position="148"/>
        <end position="175"/>
    </location>
</feature>
<dbReference type="FunFam" id="3.30.160.60:FF:000145">
    <property type="entry name" value="Zinc finger protein 574"/>
    <property type="match status" value="1"/>
</dbReference>
<dbReference type="EMBL" id="JARQZJ010000100">
    <property type="protein sequence ID" value="KAK9886427.1"/>
    <property type="molecule type" value="Genomic_DNA"/>
</dbReference>
<sequence length="368" mass="43459">MKLAHTKTCSGSKVKIEDEEIKCKICDVLFVNDQMKLEHVLKEHNVNLNAENICQYCYKNSSSLEEHQDHLVEIHSDEIFKREKRSYSCEVCLKLFRYVKDVIEHCVKEHEMDSKLVKPFLCDKCDTRFTSSANMIQHKQYHEGTRSHICSFCGKSYITKSDLTVHEYTHLNKRNYKCEICDRAFNTNKNLRSHKLVVHTDSSLWKYHCNMCDKRFPLKSGFDQHTRRHTGDKRFQCLICPKSFISSSELRKHMTFHSNVKAFKCSHCDKEYKDRRVYEIHLTKVHGIGNAKIPIRIKKFACHICPSTFFDKQKLSRHLCTHTGIKPYACTMCEKRFTDKSYLKHHFKVTHNVVELHFDDVGDVKIMH</sequence>
<feature type="domain" description="C2H2-type" evidence="12">
    <location>
        <begin position="328"/>
        <end position="351"/>
    </location>
</feature>
<keyword evidence="4" id="KW-0677">Repeat</keyword>
<feature type="domain" description="C2H2-type" evidence="12">
    <location>
        <begin position="207"/>
        <end position="234"/>
    </location>
</feature>
<comment type="subcellular location">
    <subcellularLocation>
        <location evidence="1">Nucleus</location>
    </subcellularLocation>
</comment>
<dbReference type="Pfam" id="PF00096">
    <property type="entry name" value="zf-C2H2"/>
    <property type="match status" value="5"/>
</dbReference>
<evidence type="ECO:0000256" key="2">
    <source>
        <dbReference type="ARBA" id="ARBA00006991"/>
    </source>
</evidence>
<evidence type="ECO:0000256" key="1">
    <source>
        <dbReference type="ARBA" id="ARBA00004123"/>
    </source>
</evidence>
<accession>A0AAW1V2B6</accession>
<dbReference type="FunFam" id="3.30.160.60:FF:000382">
    <property type="entry name" value="zinc finger protein 35 isoform X4"/>
    <property type="match status" value="1"/>
</dbReference>
<dbReference type="PROSITE" id="PS00028">
    <property type="entry name" value="ZINC_FINGER_C2H2_1"/>
    <property type="match status" value="9"/>
</dbReference>
<evidence type="ECO:0000256" key="11">
    <source>
        <dbReference type="PROSITE-ProRule" id="PRU00042"/>
    </source>
</evidence>
<evidence type="ECO:0000256" key="10">
    <source>
        <dbReference type="ARBA" id="ARBA00023242"/>
    </source>
</evidence>
<evidence type="ECO:0000256" key="7">
    <source>
        <dbReference type="ARBA" id="ARBA00023015"/>
    </source>
</evidence>
<dbReference type="SMART" id="SM00355">
    <property type="entry name" value="ZnF_C2H2"/>
    <property type="match status" value="11"/>
</dbReference>
<dbReference type="PROSITE" id="PS50157">
    <property type="entry name" value="ZINC_FINGER_C2H2_2"/>
    <property type="match status" value="7"/>
</dbReference>
<dbReference type="InterPro" id="IPR050758">
    <property type="entry name" value="Znf_C2H2-type"/>
</dbReference>
<keyword evidence="5 11" id="KW-0863">Zinc-finger</keyword>
<keyword evidence="3" id="KW-0479">Metal-binding</keyword>
<dbReference type="Gene3D" id="3.30.160.60">
    <property type="entry name" value="Classic Zinc Finger"/>
    <property type="match status" value="8"/>
</dbReference>
<evidence type="ECO:0000259" key="12">
    <source>
        <dbReference type="PROSITE" id="PS50157"/>
    </source>
</evidence>
<evidence type="ECO:0000256" key="3">
    <source>
        <dbReference type="ARBA" id="ARBA00022723"/>
    </source>
</evidence>
<organism evidence="13 14">
    <name type="scientific">Henosepilachna vigintioctopunctata</name>
    <dbReference type="NCBI Taxonomy" id="420089"/>
    <lineage>
        <taxon>Eukaryota</taxon>
        <taxon>Metazoa</taxon>
        <taxon>Ecdysozoa</taxon>
        <taxon>Arthropoda</taxon>
        <taxon>Hexapoda</taxon>
        <taxon>Insecta</taxon>
        <taxon>Pterygota</taxon>
        <taxon>Neoptera</taxon>
        <taxon>Endopterygota</taxon>
        <taxon>Coleoptera</taxon>
        <taxon>Polyphaga</taxon>
        <taxon>Cucujiformia</taxon>
        <taxon>Coccinelloidea</taxon>
        <taxon>Coccinellidae</taxon>
        <taxon>Epilachninae</taxon>
        <taxon>Epilachnini</taxon>
        <taxon>Henosepilachna</taxon>
    </lineage>
</organism>
<keyword evidence="14" id="KW-1185">Reference proteome</keyword>
<dbReference type="FunFam" id="3.30.160.60:FF:000624">
    <property type="entry name" value="zinc finger protein 697"/>
    <property type="match status" value="1"/>
</dbReference>
<feature type="domain" description="C2H2-type" evidence="12">
    <location>
        <begin position="120"/>
        <end position="147"/>
    </location>
</feature>
<comment type="similarity">
    <text evidence="2">Belongs to the krueppel C2H2-type zinc-finger protein family.</text>
</comment>
<keyword evidence="10" id="KW-0539">Nucleus</keyword>
<keyword evidence="6" id="KW-0862">Zinc</keyword>
<feature type="domain" description="C2H2-type" evidence="12">
    <location>
        <begin position="176"/>
        <end position="204"/>
    </location>
</feature>
<evidence type="ECO:0000256" key="4">
    <source>
        <dbReference type="ARBA" id="ARBA00022737"/>
    </source>
</evidence>
<gene>
    <name evidence="13" type="ORF">WA026_016707</name>
</gene>
<dbReference type="PANTHER" id="PTHR23234:SF10">
    <property type="entry name" value="RIKEN CDNA 6720489N17 GENE-RELATED"/>
    <property type="match status" value="1"/>
</dbReference>
<dbReference type="AlphaFoldDB" id="A0AAW1V2B6"/>
<dbReference type="InterPro" id="IPR013087">
    <property type="entry name" value="Znf_C2H2_type"/>
</dbReference>
<reference evidence="13 14" key="1">
    <citation type="submission" date="2023-03" db="EMBL/GenBank/DDBJ databases">
        <title>Genome insight into feeding habits of ladybird beetles.</title>
        <authorList>
            <person name="Li H.-S."/>
            <person name="Huang Y.-H."/>
            <person name="Pang H."/>
        </authorList>
    </citation>
    <scope>NUCLEOTIDE SEQUENCE [LARGE SCALE GENOMIC DNA]</scope>
    <source>
        <strain evidence="13">SYSU_2023b</strain>
        <tissue evidence="13">Whole body</tissue>
    </source>
</reference>
<evidence type="ECO:0000313" key="14">
    <source>
        <dbReference type="Proteomes" id="UP001431783"/>
    </source>
</evidence>
<evidence type="ECO:0000256" key="9">
    <source>
        <dbReference type="ARBA" id="ARBA00023163"/>
    </source>
</evidence>
<evidence type="ECO:0000256" key="8">
    <source>
        <dbReference type="ARBA" id="ARBA00023125"/>
    </source>
</evidence>